<proteinExistence type="predicted"/>
<dbReference type="Pfam" id="PF26571">
    <property type="entry name" value="VldE"/>
    <property type="match status" value="1"/>
</dbReference>
<dbReference type="SMART" id="SM00287">
    <property type="entry name" value="SH3b"/>
    <property type="match status" value="1"/>
</dbReference>
<dbReference type="RefSeq" id="WP_188777410.1">
    <property type="nucleotide sequence ID" value="NZ_BMKQ01000001.1"/>
</dbReference>
<feature type="domain" description="SH3b" evidence="3">
    <location>
        <begin position="99"/>
        <end position="162"/>
    </location>
</feature>
<dbReference type="Pfam" id="PF08239">
    <property type="entry name" value="SH3_3"/>
    <property type="match status" value="1"/>
</dbReference>
<accession>A0A917BA08</accession>
<keyword evidence="2" id="KW-0472">Membrane</keyword>
<comment type="caution">
    <text evidence="4">The sequence shown here is derived from an EMBL/GenBank/DDBJ whole genome shotgun (WGS) entry which is preliminary data.</text>
</comment>
<feature type="region of interest" description="Disordered" evidence="1">
    <location>
        <begin position="47"/>
        <end position="80"/>
    </location>
</feature>
<dbReference type="EMBL" id="BMKQ01000001">
    <property type="protein sequence ID" value="GGF32116.1"/>
    <property type="molecule type" value="Genomic_DNA"/>
</dbReference>
<keyword evidence="2" id="KW-1133">Transmembrane helix</keyword>
<evidence type="ECO:0000313" key="4">
    <source>
        <dbReference type="EMBL" id="GGF32116.1"/>
    </source>
</evidence>
<feature type="transmembrane region" description="Helical" evidence="2">
    <location>
        <begin position="21"/>
        <end position="45"/>
    </location>
</feature>
<dbReference type="Gene3D" id="2.30.30.40">
    <property type="entry name" value="SH3 Domains"/>
    <property type="match status" value="1"/>
</dbReference>
<gene>
    <name evidence="4" type="ORF">GCM10011519_01910</name>
</gene>
<dbReference type="Proteomes" id="UP000649179">
    <property type="component" value="Unassembled WGS sequence"/>
</dbReference>
<evidence type="ECO:0000256" key="1">
    <source>
        <dbReference type="SAM" id="MobiDB-lite"/>
    </source>
</evidence>
<name>A0A917BA08_9ACTN</name>
<dbReference type="AlphaFoldDB" id="A0A917BA08"/>
<evidence type="ECO:0000313" key="5">
    <source>
        <dbReference type="Proteomes" id="UP000649179"/>
    </source>
</evidence>
<sequence>MTGRHRLERPEKHDKPLAVRAAVVTAPVLTAGAVGVGVLSSVAAAPSASSSDGVNLESSVGDAARQVADTSDRVRSEQITRSTDRVATAVKVSSAPQRQKLTRFTTDSLDVRVRPAAGAKTVEELEPGTKVTYTGVDEGQFSEIAYKGERRWVTGEYLSKKRPQLSAAEEGSSMGVSDGACPSGSDVESGLTDAAVKVHRAVCNNFPEISTYLGYDAHGEHSSGKAIDIMLSDQALGDRVAEFLKAHAAELDLYDVIYRQRIWTPVRASEGWRSMPDRGSATANHYDHVHVSVN</sequence>
<keyword evidence="5" id="KW-1185">Reference proteome</keyword>
<dbReference type="InterPro" id="IPR058593">
    <property type="entry name" value="ARB_07466-like_C"/>
</dbReference>
<feature type="compositionally biased region" description="Basic and acidic residues" evidence="1">
    <location>
        <begin position="70"/>
        <end position="80"/>
    </location>
</feature>
<protein>
    <recommendedName>
        <fullName evidence="3">SH3b domain-containing protein</fullName>
    </recommendedName>
</protein>
<organism evidence="4 5">
    <name type="scientific">Marmoricola endophyticus</name>
    <dbReference type="NCBI Taxonomy" id="2040280"/>
    <lineage>
        <taxon>Bacteria</taxon>
        <taxon>Bacillati</taxon>
        <taxon>Actinomycetota</taxon>
        <taxon>Actinomycetes</taxon>
        <taxon>Propionibacteriales</taxon>
        <taxon>Nocardioidaceae</taxon>
        <taxon>Marmoricola</taxon>
    </lineage>
</organism>
<dbReference type="InterPro" id="IPR003646">
    <property type="entry name" value="SH3-like_bac-type"/>
</dbReference>
<evidence type="ECO:0000259" key="3">
    <source>
        <dbReference type="PROSITE" id="PS51781"/>
    </source>
</evidence>
<evidence type="ECO:0000256" key="2">
    <source>
        <dbReference type="SAM" id="Phobius"/>
    </source>
</evidence>
<dbReference type="PROSITE" id="PS51781">
    <property type="entry name" value="SH3B"/>
    <property type="match status" value="1"/>
</dbReference>
<keyword evidence="2" id="KW-0812">Transmembrane</keyword>
<reference evidence="4" key="1">
    <citation type="journal article" date="2014" name="Int. J. Syst. Evol. Microbiol.">
        <title>Complete genome sequence of Corynebacterium casei LMG S-19264T (=DSM 44701T), isolated from a smear-ripened cheese.</title>
        <authorList>
            <consortium name="US DOE Joint Genome Institute (JGI-PGF)"/>
            <person name="Walter F."/>
            <person name="Albersmeier A."/>
            <person name="Kalinowski J."/>
            <person name="Ruckert C."/>
        </authorList>
    </citation>
    <scope>NUCLEOTIDE SEQUENCE</scope>
    <source>
        <strain evidence="4">CGMCC 1.16067</strain>
    </source>
</reference>
<reference evidence="4" key="2">
    <citation type="submission" date="2020-09" db="EMBL/GenBank/DDBJ databases">
        <authorList>
            <person name="Sun Q."/>
            <person name="Zhou Y."/>
        </authorList>
    </citation>
    <scope>NUCLEOTIDE SEQUENCE</scope>
    <source>
        <strain evidence="4">CGMCC 1.16067</strain>
    </source>
</reference>